<dbReference type="Proteomes" id="UP000250028">
    <property type="component" value="Unassembled WGS sequence"/>
</dbReference>
<dbReference type="AlphaFoldDB" id="A0A2Y9BU27"/>
<dbReference type="EMBL" id="UESZ01000001">
    <property type="protein sequence ID" value="SSA35032.1"/>
    <property type="molecule type" value="Genomic_DNA"/>
</dbReference>
<proteinExistence type="predicted"/>
<keyword evidence="2" id="KW-1185">Reference proteome</keyword>
<reference evidence="2" key="1">
    <citation type="submission" date="2016-10" db="EMBL/GenBank/DDBJ databases">
        <authorList>
            <person name="Varghese N."/>
            <person name="Submissions S."/>
        </authorList>
    </citation>
    <scope>NUCLEOTIDE SEQUENCE [LARGE SCALE GENOMIC DNA]</scope>
    <source>
        <strain evidence="2">DSM 22951</strain>
    </source>
</reference>
<organism evidence="1 2">
    <name type="scientific">Branchiibius hedensis</name>
    <dbReference type="NCBI Taxonomy" id="672460"/>
    <lineage>
        <taxon>Bacteria</taxon>
        <taxon>Bacillati</taxon>
        <taxon>Actinomycetota</taxon>
        <taxon>Actinomycetes</taxon>
        <taxon>Micrococcales</taxon>
        <taxon>Dermacoccaceae</taxon>
        <taxon>Branchiibius</taxon>
    </lineage>
</organism>
<protein>
    <submittedName>
        <fullName evidence="1">Uncharacterized protein</fullName>
    </submittedName>
</protein>
<sequence>MDCLLKSSTTSVAFPPKTALQTDPEWHLPLRIRLYDAALGVRPTKACLDELRIDPPTIDVHLHDLDIPPIPAAQSFPEALETGGVKRVTSLKDRVWFKLKTTRWRGAVVRLTDSDLAAEDGASLHPLSATSRWWLAAVGIREEGAQRDFYRKITSASSCPKTPQKPDGIDTDYLLPSAWDRKRVAAEHAYAQRIVFERFMLEAAAKSLRSGKVITAKFALFSIGLVIRADRGEQYVAFIAENVFDPRALAAMMDAFPGMSASDWAPEPNQAFGMNPKIGQIIYSAPLPTDVADSILDADPWTED</sequence>
<evidence type="ECO:0000313" key="1">
    <source>
        <dbReference type="EMBL" id="SSA35032.1"/>
    </source>
</evidence>
<evidence type="ECO:0000313" key="2">
    <source>
        <dbReference type="Proteomes" id="UP000250028"/>
    </source>
</evidence>
<accession>A0A2Y9BU27</accession>
<gene>
    <name evidence="1" type="ORF">SAMN04489750_2367</name>
</gene>
<name>A0A2Y9BU27_9MICO</name>